<accession>A0A9D4JGK6</accession>
<evidence type="ECO:0000313" key="2">
    <source>
        <dbReference type="EMBL" id="KAH3806872.1"/>
    </source>
</evidence>
<reference evidence="2" key="2">
    <citation type="submission" date="2020-11" db="EMBL/GenBank/DDBJ databases">
        <authorList>
            <person name="McCartney M.A."/>
            <person name="Auch B."/>
            <person name="Kono T."/>
            <person name="Mallez S."/>
            <person name="Becker A."/>
            <person name="Gohl D.M."/>
            <person name="Silverstein K.A.T."/>
            <person name="Koren S."/>
            <person name="Bechman K.B."/>
            <person name="Herman A."/>
            <person name="Abrahante J.E."/>
            <person name="Garbe J."/>
        </authorList>
    </citation>
    <scope>NUCLEOTIDE SEQUENCE</scope>
    <source>
        <strain evidence="2">Duluth1</strain>
        <tissue evidence="2">Whole animal</tissue>
    </source>
</reference>
<feature type="compositionally biased region" description="Acidic residues" evidence="1">
    <location>
        <begin position="30"/>
        <end position="58"/>
    </location>
</feature>
<sequence length="58" mass="6321">MDDAFPVNNVNDANSDDSGSEFSGFGPEDIPSDIEIPYESESSESESVSDEEPSMEWT</sequence>
<gene>
    <name evidence="2" type="ORF">DPMN_135200</name>
</gene>
<protein>
    <submittedName>
        <fullName evidence="2">Uncharacterized protein</fullName>
    </submittedName>
</protein>
<dbReference type="AlphaFoldDB" id="A0A9D4JGK6"/>
<organism evidence="2 3">
    <name type="scientific">Dreissena polymorpha</name>
    <name type="common">Zebra mussel</name>
    <name type="synonym">Mytilus polymorpha</name>
    <dbReference type="NCBI Taxonomy" id="45954"/>
    <lineage>
        <taxon>Eukaryota</taxon>
        <taxon>Metazoa</taxon>
        <taxon>Spiralia</taxon>
        <taxon>Lophotrochozoa</taxon>
        <taxon>Mollusca</taxon>
        <taxon>Bivalvia</taxon>
        <taxon>Autobranchia</taxon>
        <taxon>Heteroconchia</taxon>
        <taxon>Euheterodonta</taxon>
        <taxon>Imparidentia</taxon>
        <taxon>Neoheterodontei</taxon>
        <taxon>Myida</taxon>
        <taxon>Dreissenoidea</taxon>
        <taxon>Dreissenidae</taxon>
        <taxon>Dreissena</taxon>
    </lineage>
</organism>
<keyword evidence="3" id="KW-1185">Reference proteome</keyword>
<proteinExistence type="predicted"/>
<comment type="caution">
    <text evidence="2">The sequence shown here is derived from an EMBL/GenBank/DDBJ whole genome shotgun (WGS) entry which is preliminary data.</text>
</comment>
<name>A0A9D4JGK6_DREPO</name>
<feature type="compositionally biased region" description="Low complexity" evidence="1">
    <location>
        <begin position="20"/>
        <end position="29"/>
    </location>
</feature>
<reference evidence="2" key="1">
    <citation type="journal article" date="2019" name="bioRxiv">
        <title>The Genome of the Zebra Mussel, Dreissena polymorpha: A Resource for Invasive Species Research.</title>
        <authorList>
            <person name="McCartney M.A."/>
            <person name="Auch B."/>
            <person name="Kono T."/>
            <person name="Mallez S."/>
            <person name="Zhang Y."/>
            <person name="Obille A."/>
            <person name="Becker A."/>
            <person name="Abrahante J.E."/>
            <person name="Garbe J."/>
            <person name="Badalamenti J.P."/>
            <person name="Herman A."/>
            <person name="Mangelson H."/>
            <person name="Liachko I."/>
            <person name="Sullivan S."/>
            <person name="Sone E.D."/>
            <person name="Koren S."/>
            <person name="Silverstein K.A.T."/>
            <person name="Beckman K.B."/>
            <person name="Gohl D.M."/>
        </authorList>
    </citation>
    <scope>NUCLEOTIDE SEQUENCE</scope>
    <source>
        <strain evidence="2">Duluth1</strain>
        <tissue evidence="2">Whole animal</tissue>
    </source>
</reference>
<evidence type="ECO:0000313" key="3">
    <source>
        <dbReference type="Proteomes" id="UP000828390"/>
    </source>
</evidence>
<feature type="region of interest" description="Disordered" evidence="1">
    <location>
        <begin position="1"/>
        <end position="58"/>
    </location>
</feature>
<dbReference type="Proteomes" id="UP000828390">
    <property type="component" value="Unassembled WGS sequence"/>
</dbReference>
<evidence type="ECO:0000256" key="1">
    <source>
        <dbReference type="SAM" id="MobiDB-lite"/>
    </source>
</evidence>
<dbReference type="EMBL" id="JAIWYP010000006">
    <property type="protein sequence ID" value="KAH3806872.1"/>
    <property type="molecule type" value="Genomic_DNA"/>
</dbReference>